<keyword evidence="3" id="KW-0274">FAD</keyword>
<evidence type="ECO:0000256" key="2">
    <source>
        <dbReference type="ARBA" id="ARBA00022630"/>
    </source>
</evidence>
<dbReference type="Pfam" id="PF07992">
    <property type="entry name" value="Pyr_redox_2"/>
    <property type="match status" value="1"/>
</dbReference>
<dbReference type="PANTHER" id="PTHR43557:SF2">
    <property type="entry name" value="RIESKE DOMAIN-CONTAINING PROTEIN-RELATED"/>
    <property type="match status" value="1"/>
</dbReference>
<evidence type="ECO:0000256" key="3">
    <source>
        <dbReference type="ARBA" id="ARBA00022827"/>
    </source>
</evidence>
<comment type="cofactor">
    <cofactor evidence="1">
        <name>FAD</name>
        <dbReference type="ChEBI" id="CHEBI:57692"/>
    </cofactor>
</comment>
<dbReference type="OrthoDB" id="9769238at2"/>
<dbReference type="InterPro" id="IPR036188">
    <property type="entry name" value="FAD/NAD-bd_sf"/>
</dbReference>
<dbReference type="PANTHER" id="PTHR43557">
    <property type="entry name" value="APOPTOSIS-INDUCING FACTOR 1"/>
    <property type="match status" value="1"/>
</dbReference>
<evidence type="ECO:0000259" key="6">
    <source>
        <dbReference type="Pfam" id="PF14759"/>
    </source>
</evidence>
<sequence length="424" mass="45240">MSAHANHEQEAPRTVVVIGGGQAAGWVVKTLRKEGFAGRLVMIADETHPPYERPPLSKAVLAGDADIETVRVVKHDELASLNVEAWQPDCATSIDRAARVVKTRSGREVQYDRLAIATGGAARRLPQQMVKTSHITYLRTLDEAVALGERLRRSRRVLVVGGGWIGLEVAATARKLGVEVTVVEGAGRLCGRSVPPAVSDFLLALHRANGVDVRLGASLFALDDLPRNGDGGSAADDHNDGIRATFSDGSALDADFAVAGIGLAPHTALAEAAGLAVADGVVVDEFGATDDPNVFACGDVANHPNAWLKRRVRLESWANAQNQAIAAAKAMLGVRTPYAEIPWFWSDQYDVNLQILGDIPAAAEPIVRGSLDEKRATLFFVEHGHLRGAIAINTPRELKLARKWMSQGRPVDPSALTDTSKALA</sequence>
<organism evidence="7 8">
    <name type="scientific">Trinickia dinghuensis</name>
    <dbReference type="NCBI Taxonomy" id="2291023"/>
    <lineage>
        <taxon>Bacteria</taxon>
        <taxon>Pseudomonadati</taxon>
        <taxon>Pseudomonadota</taxon>
        <taxon>Betaproteobacteria</taxon>
        <taxon>Burkholderiales</taxon>
        <taxon>Burkholderiaceae</taxon>
        <taxon>Trinickia</taxon>
    </lineage>
</organism>
<dbReference type="InterPro" id="IPR050446">
    <property type="entry name" value="FAD-oxidoreductase/Apoptosis"/>
</dbReference>
<accession>A0A3D8K3R4</accession>
<keyword evidence="2" id="KW-0285">Flavoprotein</keyword>
<dbReference type="PRINTS" id="PR00368">
    <property type="entry name" value="FADPNR"/>
</dbReference>
<dbReference type="Gene3D" id="3.50.50.60">
    <property type="entry name" value="FAD/NAD(P)-binding domain"/>
    <property type="match status" value="2"/>
</dbReference>
<proteinExistence type="predicted"/>
<evidence type="ECO:0000256" key="1">
    <source>
        <dbReference type="ARBA" id="ARBA00001974"/>
    </source>
</evidence>
<dbReference type="InterPro" id="IPR028202">
    <property type="entry name" value="Reductase_C"/>
</dbReference>
<reference evidence="7 8" key="1">
    <citation type="submission" date="2018-08" db="EMBL/GenBank/DDBJ databases">
        <title>Paraburkholderia sp. DHOM06 isolated from forest soil.</title>
        <authorList>
            <person name="Gao Z.-H."/>
            <person name="Qiu L.-H."/>
        </authorList>
    </citation>
    <scope>NUCLEOTIDE SEQUENCE [LARGE SCALE GENOMIC DNA]</scope>
    <source>
        <strain evidence="7 8">DHOM06</strain>
    </source>
</reference>
<dbReference type="SUPFAM" id="SSF55424">
    <property type="entry name" value="FAD/NAD-linked reductases, dimerisation (C-terminal) domain"/>
    <property type="match status" value="1"/>
</dbReference>
<comment type="caution">
    <text evidence="7">The sequence shown here is derived from an EMBL/GenBank/DDBJ whole genome shotgun (WGS) entry which is preliminary data.</text>
</comment>
<name>A0A3D8K3R4_9BURK</name>
<dbReference type="GO" id="GO:0016651">
    <property type="term" value="F:oxidoreductase activity, acting on NAD(P)H"/>
    <property type="evidence" value="ECO:0007669"/>
    <property type="project" value="TreeGrafter"/>
</dbReference>
<dbReference type="Proteomes" id="UP000256838">
    <property type="component" value="Unassembled WGS sequence"/>
</dbReference>
<dbReference type="EMBL" id="QRGA01000003">
    <property type="protein sequence ID" value="RDU99859.1"/>
    <property type="molecule type" value="Genomic_DNA"/>
</dbReference>
<gene>
    <name evidence="7" type="ORF">DWV00_05470</name>
</gene>
<dbReference type="Gene3D" id="3.30.390.30">
    <property type="match status" value="1"/>
</dbReference>
<feature type="domain" description="FAD/NAD(P)-binding" evidence="5">
    <location>
        <begin position="14"/>
        <end position="324"/>
    </location>
</feature>
<dbReference type="PRINTS" id="PR00411">
    <property type="entry name" value="PNDRDTASEI"/>
</dbReference>
<protein>
    <submittedName>
        <fullName evidence="7">Pyridine nucleotide-disulfide oxidoreductase</fullName>
    </submittedName>
</protein>
<evidence type="ECO:0000313" key="8">
    <source>
        <dbReference type="Proteomes" id="UP000256838"/>
    </source>
</evidence>
<keyword evidence="8" id="KW-1185">Reference proteome</keyword>
<evidence type="ECO:0000259" key="5">
    <source>
        <dbReference type="Pfam" id="PF07992"/>
    </source>
</evidence>
<keyword evidence="4" id="KW-0560">Oxidoreductase</keyword>
<dbReference type="Pfam" id="PF14759">
    <property type="entry name" value="Reductase_C"/>
    <property type="match status" value="1"/>
</dbReference>
<evidence type="ECO:0000313" key="7">
    <source>
        <dbReference type="EMBL" id="RDU99859.1"/>
    </source>
</evidence>
<dbReference type="InterPro" id="IPR016156">
    <property type="entry name" value="FAD/NAD-linked_Rdtase_dimer_sf"/>
</dbReference>
<dbReference type="AlphaFoldDB" id="A0A3D8K3R4"/>
<dbReference type="GO" id="GO:0005737">
    <property type="term" value="C:cytoplasm"/>
    <property type="evidence" value="ECO:0007669"/>
    <property type="project" value="TreeGrafter"/>
</dbReference>
<dbReference type="SUPFAM" id="SSF51905">
    <property type="entry name" value="FAD/NAD(P)-binding domain"/>
    <property type="match status" value="2"/>
</dbReference>
<dbReference type="InterPro" id="IPR023753">
    <property type="entry name" value="FAD/NAD-binding_dom"/>
</dbReference>
<evidence type="ECO:0000256" key="4">
    <source>
        <dbReference type="ARBA" id="ARBA00023002"/>
    </source>
</evidence>
<feature type="domain" description="Reductase C-terminal" evidence="6">
    <location>
        <begin position="343"/>
        <end position="423"/>
    </location>
</feature>
<dbReference type="RefSeq" id="WP_115532527.1">
    <property type="nucleotide sequence ID" value="NZ_QRGA01000003.1"/>
</dbReference>